<name>A0A014PFR4_9HYPO</name>
<dbReference type="SUPFAM" id="SSF48452">
    <property type="entry name" value="TPR-like"/>
    <property type="match status" value="1"/>
</dbReference>
<organism evidence="1 2">
    <name type="scientific">Metarhizium robertsii</name>
    <dbReference type="NCBI Taxonomy" id="568076"/>
    <lineage>
        <taxon>Eukaryota</taxon>
        <taxon>Fungi</taxon>
        <taxon>Dikarya</taxon>
        <taxon>Ascomycota</taxon>
        <taxon>Pezizomycotina</taxon>
        <taxon>Sordariomycetes</taxon>
        <taxon>Hypocreomycetidae</taxon>
        <taxon>Hypocreales</taxon>
        <taxon>Clavicipitaceae</taxon>
        <taxon>Metarhizium</taxon>
    </lineage>
</organism>
<sequence>MPQSASVIKALQDCVATEVTGLRSIRSPESLHQEQVKRITDASVSRLCEPHDADPRSHFKETLVHVWARDCLSDSMQRQYWTAASSIVAAARTDGYQVSDYQFRRSLVPHIDSCVSLCKDRPFITASSGPGRIYMGKWFARVFEENGRFLSAFELREKIFEASQRTLGDEHPDTLDVMNNLATSYRDLGRRQEAMELKGKVCEARQRTLGDEHPDTLATMNNLAISYGVLGRRQEAMELEEKVFETRQRILGDEHPDTRDALTNLSILQGRSDETPLDLPTLEDWFQHLP</sequence>
<dbReference type="Proteomes" id="UP000030151">
    <property type="component" value="Unassembled WGS sequence"/>
</dbReference>
<dbReference type="AlphaFoldDB" id="A0A014PFR4"/>
<dbReference type="Pfam" id="PF13374">
    <property type="entry name" value="TPR_10"/>
    <property type="match status" value="1"/>
</dbReference>
<protein>
    <submittedName>
        <fullName evidence="1">Kinesin light chain-like protein</fullName>
    </submittedName>
</protein>
<evidence type="ECO:0000313" key="2">
    <source>
        <dbReference type="Proteomes" id="UP000030151"/>
    </source>
</evidence>
<dbReference type="PANTHER" id="PTHR46082:SF11">
    <property type="entry name" value="AAA+ ATPASE DOMAIN-CONTAINING PROTEIN-RELATED"/>
    <property type="match status" value="1"/>
</dbReference>
<proteinExistence type="predicted"/>
<dbReference type="eggNOG" id="KOG1840">
    <property type="taxonomic scope" value="Eukaryota"/>
</dbReference>
<dbReference type="HOGENOM" id="CLU_1142808_0_0_1"/>
<reference evidence="1 2" key="1">
    <citation type="submission" date="2014-02" db="EMBL/GenBank/DDBJ databases">
        <title>The genome sequence of the entomopathogenic fungus Metarhizium robertsii ARSEF 2575.</title>
        <authorList>
            <person name="Giuliano Garisto Donzelli B."/>
            <person name="Roe B.A."/>
            <person name="Macmil S.L."/>
            <person name="Krasnoff S.B."/>
            <person name="Gibson D.M."/>
        </authorList>
    </citation>
    <scope>NUCLEOTIDE SEQUENCE [LARGE SCALE GENOMIC DNA]</scope>
    <source>
        <strain evidence="1 2">ARSEF 2575</strain>
    </source>
</reference>
<gene>
    <name evidence="1" type="ORF">X797_012476</name>
</gene>
<comment type="caution">
    <text evidence="1">The sequence shown here is derived from an EMBL/GenBank/DDBJ whole genome shotgun (WGS) entry which is preliminary data.</text>
</comment>
<dbReference type="InterPro" id="IPR011990">
    <property type="entry name" value="TPR-like_helical_dom_sf"/>
</dbReference>
<dbReference type="Pfam" id="PF13424">
    <property type="entry name" value="TPR_12"/>
    <property type="match status" value="1"/>
</dbReference>
<dbReference type="PANTHER" id="PTHR46082">
    <property type="entry name" value="ATP/GTP-BINDING PROTEIN-RELATED"/>
    <property type="match status" value="1"/>
</dbReference>
<dbReference type="EMBL" id="JELW01000354">
    <property type="protein sequence ID" value="EXU94453.1"/>
    <property type="molecule type" value="Genomic_DNA"/>
</dbReference>
<evidence type="ECO:0000313" key="1">
    <source>
        <dbReference type="EMBL" id="EXU94453.1"/>
    </source>
</evidence>
<dbReference type="OrthoDB" id="4956826at2759"/>
<accession>A0A014PFR4</accession>
<dbReference type="Gene3D" id="1.25.40.10">
    <property type="entry name" value="Tetratricopeptide repeat domain"/>
    <property type="match status" value="1"/>
</dbReference>
<dbReference type="InterPro" id="IPR053137">
    <property type="entry name" value="NLR-like"/>
</dbReference>